<accession>A0A8R7UFF8</accession>
<evidence type="ECO:0008006" key="4">
    <source>
        <dbReference type="Google" id="ProtNLM"/>
    </source>
</evidence>
<reference evidence="2" key="2">
    <citation type="submission" date="2018-03" db="EMBL/GenBank/DDBJ databases">
        <title>The Triticum urartu genome reveals the dynamic nature of wheat genome evolution.</title>
        <authorList>
            <person name="Ling H."/>
            <person name="Ma B."/>
            <person name="Shi X."/>
            <person name="Liu H."/>
            <person name="Dong L."/>
            <person name="Sun H."/>
            <person name="Cao Y."/>
            <person name="Gao Q."/>
            <person name="Zheng S."/>
            <person name="Li Y."/>
            <person name="Yu Y."/>
            <person name="Du H."/>
            <person name="Qi M."/>
            <person name="Li Y."/>
            <person name="Yu H."/>
            <person name="Cui Y."/>
            <person name="Wang N."/>
            <person name="Chen C."/>
            <person name="Wu H."/>
            <person name="Zhao Y."/>
            <person name="Zhang J."/>
            <person name="Li Y."/>
            <person name="Zhou W."/>
            <person name="Zhang B."/>
            <person name="Hu W."/>
            <person name="Eijk M."/>
            <person name="Tang J."/>
            <person name="Witsenboer H."/>
            <person name="Zhao S."/>
            <person name="Li Z."/>
            <person name="Zhang A."/>
            <person name="Wang D."/>
            <person name="Liang C."/>
        </authorList>
    </citation>
    <scope>NUCLEOTIDE SEQUENCE [LARGE SCALE GENOMIC DNA]</scope>
    <source>
        <strain evidence="2">cv. G1812</strain>
    </source>
</reference>
<proteinExistence type="predicted"/>
<keyword evidence="3" id="KW-1185">Reference proteome</keyword>
<organism evidence="2 3">
    <name type="scientific">Triticum urartu</name>
    <name type="common">Red wild einkorn</name>
    <name type="synonym">Crithodium urartu</name>
    <dbReference type="NCBI Taxonomy" id="4572"/>
    <lineage>
        <taxon>Eukaryota</taxon>
        <taxon>Viridiplantae</taxon>
        <taxon>Streptophyta</taxon>
        <taxon>Embryophyta</taxon>
        <taxon>Tracheophyta</taxon>
        <taxon>Spermatophyta</taxon>
        <taxon>Magnoliopsida</taxon>
        <taxon>Liliopsida</taxon>
        <taxon>Poales</taxon>
        <taxon>Poaceae</taxon>
        <taxon>BOP clade</taxon>
        <taxon>Pooideae</taxon>
        <taxon>Triticodae</taxon>
        <taxon>Triticeae</taxon>
        <taxon>Triticinae</taxon>
        <taxon>Triticum</taxon>
    </lineage>
</organism>
<feature type="chain" id="PRO_5035875425" description="Secreted protein" evidence="1">
    <location>
        <begin position="18"/>
        <end position="184"/>
    </location>
</feature>
<dbReference type="Proteomes" id="UP000015106">
    <property type="component" value="Chromosome 5"/>
</dbReference>
<reference evidence="3" key="1">
    <citation type="journal article" date="2013" name="Nature">
        <title>Draft genome of the wheat A-genome progenitor Triticum urartu.</title>
        <authorList>
            <person name="Ling H.Q."/>
            <person name="Zhao S."/>
            <person name="Liu D."/>
            <person name="Wang J."/>
            <person name="Sun H."/>
            <person name="Zhang C."/>
            <person name="Fan H."/>
            <person name="Li D."/>
            <person name="Dong L."/>
            <person name="Tao Y."/>
            <person name="Gao C."/>
            <person name="Wu H."/>
            <person name="Li Y."/>
            <person name="Cui Y."/>
            <person name="Guo X."/>
            <person name="Zheng S."/>
            <person name="Wang B."/>
            <person name="Yu K."/>
            <person name="Liang Q."/>
            <person name="Yang W."/>
            <person name="Lou X."/>
            <person name="Chen J."/>
            <person name="Feng M."/>
            <person name="Jian J."/>
            <person name="Zhang X."/>
            <person name="Luo G."/>
            <person name="Jiang Y."/>
            <person name="Liu J."/>
            <person name="Wang Z."/>
            <person name="Sha Y."/>
            <person name="Zhang B."/>
            <person name="Wu H."/>
            <person name="Tang D."/>
            <person name="Shen Q."/>
            <person name="Xue P."/>
            <person name="Zou S."/>
            <person name="Wang X."/>
            <person name="Liu X."/>
            <person name="Wang F."/>
            <person name="Yang Y."/>
            <person name="An X."/>
            <person name="Dong Z."/>
            <person name="Zhang K."/>
            <person name="Zhang X."/>
            <person name="Luo M.C."/>
            <person name="Dvorak J."/>
            <person name="Tong Y."/>
            <person name="Wang J."/>
            <person name="Yang H."/>
            <person name="Li Z."/>
            <person name="Wang D."/>
            <person name="Zhang A."/>
            <person name="Wang J."/>
        </authorList>
    </citation>
    <scope>NUCLEOTIDE SEQUENCE</scope>
    <source>
        <strain evidence="3">cv. G1812</strain>
    </source>
</reference>
<dbReference type="AlphaFoldDB" id="A0A8R7UFF8"/>
<name>A0A8R7UFF8_TRIUA</name>
<evidence type="ECO:0000256" key="1">
    <source>
        <dbReference type="SAM" id="SignalP"/>
    </source>
</evidence>
<reference evidence="2" key="3">
    <citation type="submission" date="2022-06" db="UniProtKB">
        <authorList>
            <consortium name="EnsemblPlants"/>
        </authorList>
    </citation>
    <scope>IDENTIFICATION</scope>
</reference>
<feature type="signal peptide" evidence="1">
    <location>
        <begin position="1"/>
        <end position="17"/>
    </location>
</feature>
<keyword evidence="1" id="KW-0732">Signal</keyword>
<dbReference type="Gramene" id="TuG1812G0500000661.01.T02">
    <property type="protein sequence ID" value="TuG1812G0500000661.01.T02"/>
    <property type="gene ID" value="TuG1812G0500000661.01"/>
</dbReference>
<sequence length="184" mass="20620">MEMVAISSILLHITSLATQIVAVARSGRGSRHRADTSAAQQQPDRRWVLELIQQLVIDQEASTSTATVRGSLLQAPSAWIGDMSICTNRRGPQVHMVRASLRTNSTYDNQQINCFRPDEYQADWVLQGMPIRTHFLQHTCSSNWAVSWEVMEGTIFSLVATHRLKGTVKMAPFGVRRSYSCSML</sequence>
<evidence type="ECO:0000313" key="3">
    <source>
        <dbReference type="Proteomes" id="UP000015106"/>
    </source>
</evidence>
<dbReference type="EnsemblPlants" id="TuG1812G0500000661.01.T02">
    <property type="protein sequence ID" value="TuG1812G0500000661.01.T02"/>
    <property type="gene ID" value="TuG1812G0500000661.01"/>
</dbReference>
<evidence type="ECO:0000313" key="2">
    <source>
        <dbReference type="EnsemblPlants" id="TuG1812G0500000661.01.T02"/>
    </source>
</evidence>
<protein>
    <recommendedName>
        <fullName evidence="4">Secreted protein</fullName>
    </recommendedName>
</protein>